<protein>
    <recommendedName>
        <fullName evidence="3">DUF1442 family protein</fullName>
    </recommendedName>
</protein>
<dbReference type="Gene3D" id="3.40.50.150">
    <property type="entry name" value="Vaccinia Virus protein VP39"/>
    <property type="match status" value="1"/>
</dbReference>
<organism evidence="1 2">
    <name type="scientific">Eucalyptus globulus</name>
    <name type="common">Tasmanian blue gum</name>
    <dbReference type="NCBI Taxonomy" id="34317"/>
    <lineage>
        <taxon>Eukaryota</taxon>
        <taxon>Viridiplantae</taxon>
        <taxon>Streptophyta</taxon>
        <taxon>Embryophyta</taxon>
        <taxon>Tracheophyta</taxon>
        <taxon>Spermatophyta</taxon>
        <taxon>Magnoliopsida</taxon>
        <taxon>eudicotyledons</taxon>
        <taxon>Gunneridae</taxon>
        <taxon>Pentapetalae</taxon>
        <taxon>rosids</taxon>
        <taxon>malvids</taxon>
        <taxon>Myrtales</taxon>
        <taxon>Myrtaceae</taxon>
        <taxon>Myrtoideae</taxon>
        <taxon>Eucalypteae</taxon>
        <taxon>Eucalyptus</taxon>
    </lineage>
</organism>
<dbReference type="Pfam" id="PF07279">
    <property type="entry name" value="DUF1442"/>
    <property type="match status" value="1"/>
</dbReference>
<name>A0ABD3KM01_EUCGL</name>
<dbReference type="PANTHER" id="PTHR33593:SF3">
    <property type="entry name" value="DUF1442 FAMILY PROTEIN"/>
    <property type="match status" value="1"/>
</dbReference>
<keyword evidence="2" id="KW-1185">Reference proteome</keyword>
<dbReference type="CDD" id="cd02440">
    <property type="entry name" value="AdoMet_MTases"/>
    <property type="match status" value="1"/>
</dbReference>
<reference evidence="1 2" key="1">
    <citation type="submission" date="2024-11" db="EMBL/GenBank/DDBJ databases">
        <title>Chromosome-level genome assembly of Eucalyptus globulus Labill. provides insights into its genome evolution.</title>
        <authorList>
            <person name="Li X."/>
        </authorList>
    </citation>
    <scope>NUCLEOTIDE SEQUENCE [LARGE SCALE GENOMIC DNA]</scope>
    <source>
        <strain evidence="1">CL2024</strain>
        <tissue evidence="1">Fresh tender leaves</tissue>
    </source>
</reference>
<evidence type="ECO:0008006" key="3">
    <source>
        <dbReference type="Google" id="ProtNLM"/>
    </source>
</evidence>
<dbReference type="EMBL" id="JBJKBG010000005">
    <property type="protein sequence ID" value="KAL3738801.1"/>
    <property type="molecule type" value="Genomic_DNA"/>
</dbReference>
<evidence type="ECO:0000313" key="2">
    <source>
        <dbReference type="Proteomes" id="UP001634007"/>
    </source>
</evidence>
<dbReference type="PANTHER" id="PTHR33593">
    <property type="entry name" value="DUF1442 FAMILY PROTEIN"/>
    <property type="match status" value="1"/>
</dbReference>
<comment type="caution">
    <text evidence="1">The sequence shown here is derived from an EMBL/GenBank/DDBJ whole genome shotgun (WGS) entry which is preliminary data.</text>
</comment>
<dbReference type="AlphaFoldDB" id="A0ABD3KM01"/>
<dbReference type="InterPro" id="IPR029063">
    <property type="entry name" value="SAM-dependent_MTases_sf"/>
</dbReference>
<dbReference type="InterPro" id="IPR009902">
    <property type="entry name" value="DUF1442"/>
</dbReference>
<dbReference type="Proteomes" id="UP001634007">
    <property type="component" value="Unassembled WGS sequence"/>
</dbReference>
<gene>
    <name evidence="1" type="ORF">ACJRO7_020211</name>
</gene>
<evidence type="ECO:0000313" key="1">
    <source>
        <dbReference type="EMBL" id="KAL3738801.1"/>
    </source>
</evidence>
<proteinExistence type="predicted"/>
<sequence length="224" mass="23722">MACWSSENATKAYLRAVKMGKRGKEPDSAEFISALAAGNNAQLMVMVSSTRAAVEDASMTVALVAAAHQTGGRVVHVSPGPDESRASRDALGAHARRVEFVVGKARTLLLNELRGADFVLLDCRGDDPRGAFEAVREGGGGIIVGYNALQEGALWSGLRGHFLPIGEGLMVTRIAKGAKFGSRIGSGSGGCCRKKSRWVVTVDDSTGEEHVFRIVSPQQKRIEA</sequence>
<accession>A0ABD3KM01</accession>